<dbReference type="AlphaFoldDB" id="A0A1G9HNY0"/>
<evidence type="ECO:0000256" key="1">
    <source>
        <dbReference type="ARBA" id="ARBA00004442"/>
    </source>
</evidence>
<evidence type="ECO:0000256" key="4">
    <source>
        <dbReference type="ARBA" id="ARBA00023136"/>
    </source>
</evidence>
<dbReference type="OrthoDB" id="5694214at2"/>
<evidence type="ECO:0000313" key="7">
    <source>
        <dbReference type="EMBL" id="SDL14668.1"/>
    </source>
</evidence>
<dbReference type="InterPro" id="IPR011990">
    <property type="entry name" value="TPR-like_helical_dom_sf"/>
</dbReference>
<dbReference type="EMBL" id="FNGS01000001">
    <property type="protein sequence ID" value="SDL14668.1"/>
    <property type="molecule type" value="Genomic_DNA"/>
</dbReference>
<dbReference type="RefSeq" id="WP_093196520.1">
    <property type="nucleotide sequence ID" value="NZ_FNGS01000001.1"/>
</dbReference>
<evidence type="ECO:0000256" key="5">
    <source>
        <dbReference type="ARBA" id="ARBA00023237"/>
    </source>
</evidence>
<keyword evidence="5" id="KW-0998">Cell outer membrane</keyword>
<organism evidence="7 8">
    <name type="scientific">Siphonobacter aquaeclarae</name>
    <dbReference type="NCBI Taxonomy" id="563176"/>
    <lineage>
        <taxon>Bacteria</taxon>
        <taxon>Pseudomonadati</taxon>
        <taxon>Bacteroidota</taxon>
        <taxon>Cytophagia</taxon>
        <taxon>Cytophagales</taxon>
        <taxon>Cytophagaceae</taxon>
        <taxon>Siphonobacter</taxon>
    </lineage>
</organism>
<accession>A0A1G9HNY0</accession>
<evidence type="ECO:0000259" key="6">
    <source>
        <dbReference type="Pfam" id="PF07980"/>
    </source>
</evidence>
<keyword evidence="8" id="KW-1185">Reference proteome</keyword>
<evidence type="ECO:0000256" key="3">
    <source>
        <dbReference type="ARBA" id="ARBA00022729"/>
    </source>
</evidence>
<evidence type="ECO:0000313" key="8">
    <source>
        <dbReference type="Proteomes" id="UP000198901"/>
    </source>
</evidence>
<dbReference type="Proteomes" id="UP000198901">
    <property type="component" value="Unassembled WGS sequence"/>
</dbReference>
<name>A0A1G9HNY0_9BACT</name>
<feature type="domain" description="RagB/SusD" evidence="6">
    <location>
        <begin position="290"/>
        <end position="580"/>
    </location>
</feature>
<keyword evidence="3" id="KW-0732">Signal</keyword>
<dbReference type="SUPFAM" id="SSF48452">
    <property type="entry name" value="TPR-like"/>
    <property type="match status" value="1"/>
</dbReference>
<comment type="similarity">
    <text evidence="2">Belongs to the SusD family.</text>
</comment>
<evidence type="ECO:0000256" key="2">
    <source>
        <dbReference type="ARBA" id="ARBA00006275"/>
    </source>
</evidence>
<reference evidence="7 8" key="1">
    <citation type="submission" date="2016-10" db="EMBL/GenBank/DDBJ databases">
        <authorList>
            <person name="de Groot N.N."/>
        </authorList>
    </citation>
    <scope>NUCLEOTIDE SEQUENCE [LARGE SCALE GENOMIC DNA]</scope>
    <source>
        <strain evidence="7 8">DSM 21668</strain>
    </source>
</reference>
<comment type="subcellular location">
    <subcellularLocation>
        <location evidence="1">Cell outer membrane</location>
    </subcellularLocation>
</comment>
<protein>
    <submittedName>
        <fullName evidence="7">Starch-binding associating with outer membrane</fullName>
    </submittedName>
</protein>
<dbReference type="Pfam" id="PF07980">
    <property type="entry name" value="SusD_RagB"/>
    <property type="match status" value="1"/>
</dbReference>
<dbReference type="Gene3D" id="1.25.40.390">
    <property type="match status" value="1"/>
</dbReference>
<sequence length="584" mass="65841">MKKILSLAACVAVLSAVWGCKGFLDRQPLSELSPDQFFTSEKDLKLYTNSFYNVIPSAEDIYNEGIDNVVKTTLEDQVTGKRTVPTSGGGWDWGELRKINYFLQNYNKRGIAPATASKYVGLAKFFRAWFYFNKVARFGDVPWYNQVLSTADEPLLTKARDPRTVVMDSVLADINDAVARLGTARSTEEVTKWTALALKSRICLFEGTFRKYHTEFSLPNADKFLNEAVKASEDMMAASGYSIYGSSPESAYRDLFASLKAVPEEVILARKFSADQQVFHNVNYYTITASYGRPGLEKKLVNSYLMKDGTRFTDKADFNKIQFYDEMQNRDPRLAQTIRTPGYTRIGNTNKLVPDFGATVTGYQLTKFVTAETEDSYNKSLNDMPVFRYAEVLLNYAEAKAELGTLTQADLDKSVQLIRKRVGMPALLLTKANADPDPYLAGQYTSVSGTNKGIILEVRRERRVELVMESYRWNDVMRWKEGHILAEQFKGMYFPGLGKYDLDKDGTIDVVIYEGTKPTEKGPQYLKLGTEAVLEGGKNGGLLLINANIAKTFTENRDYLFPIPIQERLLNKNLTQNPNWADGL</sequence>
<gene>
    <name evidence="7" type="ORF">SAMN04488090_0143</name>
</gene>
<dbReference type="GO" id="GO:0009279">
    <property type="term" value="C:cell outer membrane"/>
    <property type="evidence" value="ECO:0007669"/>
    <property type="project" value="UniProtKB-SubCell"/>
</dbReference>
<dbReference type="STRING" id="563176.SAMN04488090_0143"/>
<proteinExistence type="inferred from homology"/>
<keyword evidence="4" id="KW-0472">Membrane</keyword>
<dbReference type="InterPro" id="IPR012944">
    <property type="entry name" value="SusD_RagB_dom"/>
</dbReference>